<evidence type="ECO:0000256" key="3">
    <source>
        <dbReference type="RuleBase" id="RU362132"/>
    </source>
</evidence>
<evidence type="ECO:0000256" key="2">
    <source>
        <dbReference type="ARBA" id="ARBA00023052"/>
    </source>
</evidence>
<evidence type="ECO:0000313" key="8">
    <source>
        <dbReference type="Proteomes" id="UP000184066"/>
    </source>
</evidence>
<evidence type="ECO:0000259" key="4">
    <source>
        <dbReference type="Pfam" id="PF00205"/>
    </source>
</evidence>
<dbReference type="GO" id="GO:0050660">
    <property type="term" value="F:flavin adenine dinucleotide binding"/>
    <property type="evidence" value="ECO:0007669"/>
    <property type="project" value="TreeGrafter"/>
</dbReference>
<dbReference type="STRING" id="1189325.SAMN04488119_101293"/>
<reference evidence="7 8" key="1">
    <citation type="submission" date="2016-12" db="EMBL/GenBank/DDBJ databases">
        <authorList>
            <person name="Song W.-J."/>
            <person name="Kurnit D.M."/>
        </authorList>
    </citation>
    <scope>NUCLEOTIDE SEQUENCE [LARGE SCALE GENOMIC DNA]</scope>
    <source>
        <strain evidence="7 8">CGMCC 1.10808</strain>
    </source>
</reference>
<dbReference type="InterPro" id="IPR011766">
    <property type="entry name" value="TPP_enzyme_TPP-bd"/>
</dbReference>
<evidence type="ECO:0000259" key="5">
    <source>
        <dbReference type="Pfam" id="PF02775"/>
    </source>
</evidence>
<dbReference type="Pfam" id="PF02775">
    <property type="entry name" value="TPP_enzyme_C"/>
    <property type="match status" value="1"/>
</dbReference>
<evidence type="ECO:0000259" key="6">
    <source>
        <dbReference type="Pfam" id="PF02776"/>
    </source>
</evidence>
<dbReference type="CDD" id="cd07035">
    <property type="entry name" value="TPP_PYR_POX_like"/>
    <property type="match status" value="1"/>
</dbReference>
<evidence type="ECO:0000256" key="1">
    <source>
        <dbReference type="ARBA" id="ARBA00007812"/>
    </source>
</evidence>
<dbReference type="Pfam" id="PF02776">
    <property type="entry name" value="TPP_enzyme_N"/>
    <property type="match status" value="1"/>
</dbReference>
<dbReference type="AlphaFoldDB" id="A0A1M7SVN0"/>
<name>A0A1M7SVN0_9RHOB</name>
<dbReference type="InterPro" id="IPR029035">
    <property type="entry name" value="DHS-like_NAD/FAD-binding_dom"/>
</dbReference>
<dbReference type="InterPro" id="IPR012001">
    <property type="entry name" value="Thiamin_PyroP_enz_TPP-bd_dom"/>
</dbReference>
<sequence length="578" mass="61229">MSETGEAPVPSGGEIFPRLQALGVTHVFCNSGTDFPPIIEGLARAAAQGRALPRPVALAHEHVAMGMAHGAWLATGRLQAVMLHTNVGLANGAIGAINAAHDRAPIILMSGRTPVVEQGRFGARTVPIGWGQEMRDQAALVRESVKWDYELRFPEQLPGLLDRAAAIARSTPAGPVYLSLPREVLCEPIAPSSPEAPPMAPARAAPPPDEIARLARWIAEARNPVVIAQRGAGSAEGFAAMDRIARGWGLPVWRWWATALALPTDHPMDVGADPGPWIAEADLIVALDCLAPWQPDLHRPAPDARVVHLGPDPLQIRTPVRGFRADMALAGETAEILTMLEAALAPLRKGRAQALEARARKVAQAAARIRRAAIEAARAGGRAAPMSKAFVSWRLSAAIARAGREQDAAVFSELGCPLDPLTLRRHDAWRQEPHSGGLGFGLPAALGFQLAAPERLVFATMGDGSYMFANPVACHQAAEALGLPVIGVVLNNAEWGAVRQSALGLYPDGHAARANAAPLTSLDPSPDFAMVAAASRAHVETVETPDQLDDALDRAIAVAAIERRQALLDVRVQRSMNG</sequence>
<dbReference type="CDD" id="cd02002">
    <property type="entry name" value="TPP_BFDC"/>
    <property type="match status" value="1"/>
</dbReference>
<dbReference type="PANTHER" id="PTHR18968">
    <property type="entry name" value="THIAMINE PYROPHOSPHATE ENZYMES"/>
    <property type="match status" value="1"/>
</dbReference>
<comment type="similarity">
    <text evidence="1 3">Belongs to the TPP enzyme family.</text>
</comment>
<dbReference type="InterPro" id="IPR012000">
    <property type="entry name" value="Thiamin_PyroP_enz_cen_dom"/>
</dbReference>
<accession>A0A1M7SVN0</accession>
<dbReference type="Proteomes" id="UP000184066">
    <property type="component" value="Unassembled WGS sequence"/>
</dbReference>
<dbReference type="InterPro" id="IPR029061">
    <property type="entry name" value="THDP-binding"/>
</dbReference>
<proteinExistence type="inferred from homology"/>
<dbReference type="GO" id="GO:0009097">
    <property type="term" value="P:isoleucine biosynthetic process"/>
    <property type="evidence" value="ECO:0007669"/>
    <property type="project" value="TreeGrafter"/>
</dbReference>
<organism evidence="7 8">
    <name type="scientific">Oceanicella actignis</name>
    <dbReference type="NCBI Taxonomy" id="1189325"/>
    <lineage>
        <taxon>Bacteria</taxon>
        <taxon>Pseudomonadati</taxon>
        <taxon>Pseudomonadota</taxon>
        <taxon>Alphaproteobacteria</taxon>
        <taxon>Rhodobacterales</taxon>
        <taxon>Paracoccaceae</taxon>
        <taxon>Oceanicella</taxon>
    </lineage>
</organism>
<dbReference type="NCBIfam" id="NF006203">
    <property type="entry name" value="PRK08327.1"/>
    <property type="match status" value="1"/>
</dbReference>
<protein>
    <submittedName>
        <fullName evidence="7">Acetolactate synthase-1/2/3 large subunit</fullName>
    </submittedName>
</protein>
<dbReference type="GO" id="GO:0000287">
    <property type="term" value="F:magnesium ion binding"/>
    <property type="evidence" value="ECO:0007669"/>
    <property type="project" value="InterPro"/>
</dbReference>
<dbReference type="InterPro" id="IPR045229">
    <property type="entry name" value="TPP_enz"/>
</dbReference>
<evidence type="ECO:0000313" key="7">
    <source>
        <dbReference type="EMBL" id="SHN62444.1"/>
    </source>
</evidence>
<keyword evidence="2 3" id="KW-0786">Thiamine pyrophosphate</keyword>
<keyword evidence="8" id="KW-1185">Reference proteome</keyword>
<dbReference type="GO" id="GO:0005948">
    <property type="term" value="C:acetolactate synthase complex"/>
    <property type="evidence" value="ECO:0007669"/>
    <property type="project" value="TreeGrafter"/>
</dbReference>
<feature type="domain" description="Thiamine pyrophosphate enzyme N-terminal TPP-binding" evidence="6">
    <location>
        <begin position="16"/>
        <end position="138"/>
    </location>
</feature>
<dbReference type="SUPFAM" id="SSF52518">
    <property type="entry name" value="Thiamin diphosphate-binding fold (THDP-binding)"/>
    <property type="match status" value="2"/>
</dbReference>
<dbReference type="OrthoDB" id="7534569at2"/>
<feature type="domain" description="Thiamine pyrophosphate enzyme TPP-binding" evidence="5">
    <location>
        <begin position="429"/>
        <end position="561"/>
    </location>
</feature>
<gene>
    <name evidence="7" type="ORF">SAMN05216200_103294</name>
</gene>
<dbReference type="GO" id="GO:0003984">
    <property type="term" value="F:acetolactate synthase activity"/>
    <property type="evidence" value="ECO:0007669"/>
    <property type="project" value="TreeGrafter"/>
</dbReference>
<dbReference type="PANTHER" id="PTHR18968:SF13">
    <property type="entry name" value="ACETOLACTATE SYNTHASE CATALYTIC SUBUNIT, MITOCHONDRIAL"/>
    <property type="match status" value="1"/>
</dbReference>
<dbReference type="SUPFAM" id="SSF52467">
    <property type="entry name" value="DHS-like NAD/FAD-binding domain"/>
    <property type="match status" value="1"/>
</dbReference>
<dbReference type="GO" id="GO:0009099">
    <property type="term" value="P:L-valine biosynthetic process"/>
    <property type="evidence" value="ECO:0007669"/>
    <property type="project" value="TreeGrafter"/>
</dbReference>
<dbReference type="EMBL" id="FRDL01000003">
    <property type="protein sequence ID" value="SHN62444.1"/>
    <property type="molecule type" value="Genomic_DNA"/>
</dbReference>
<dbReference type="Gene3D" id="3.40.50.970">
    <property type="match status" value="2"/>
</dbReference>
<dbReference type="Gene3D" id="3.40.50.1220">
    <property type="entry name" value="TPP-binding domain"/>
    <property type="match status" value="1"/>
</dbReference>
<dbReference type="RefSeq" id="WP_072746860.1">
    <property type="nucleotide sequence ID" value="NZ_FOHL01000001.1"/>
</dbReference>
<feature type="domain" description="Thiamine pyrophosphate enzyme central" evidence="4">
    <location>
        <begin position="211"/>
        <end position="340"/>
    </location>
</feature>
<dbReference type="GO" id="GO:0030976">
    <property type="term" value="F:thiamine pyrophosphate binding"/>
    <property type="evidence" value="ECO:0007669"/>
    <property type="project" value="InterPro"/>
</dbReference>
<dbReference type="Pfam" id="PF00205">
    <property type="entry name" value="TPP_enzyme_M"/>
    <property type="match status" value="1"/>
</dbReference>